<evidence type="ECO:0000259" key="2">
    <source>
        <dbReference type="Pfam" id="PF02922"/>
    </source>
</evidence>
<dbReference type="SUPFAM" id="SSF53474">
    <property type="entry name" value="alpha/beta-Hydrolases"/>
    <property type="match status" value="1"/>
</dbReference>
<reference evidence="3 4" key="1">
    <citation type="submission" date="2017-10" db="EMBL/GenBank/DDBJ databases">
        <title>The draft genome sequence of Lewinella nigricans NBRC 102662.</title>
        <authorList>
            <person name="Wang K."/>
        </authorList>
    </citation>
    <scope>NUCLEOTIDE SEQUENCE [LARGE SCALE GENOMIC DNA]</scope>
    <source>
        <strain evidence="3 4">NBRC 102662</strain>
    </source>
</reference>
<proteinExistence type="predicted"/>
<dbReference type="InterPro" id="IPR014756">
    <property type="entry name" value="Ig_E-set"/>
</dbReference>
<evidence type="ECO:0000313" key="3">
    <source>
        <dbReference type="EMBL" id="PHN06823.1"/>
    </source>
</evidence>
<dbReference type="InterPro" id="IPR013783">
    <property type="entry name" value="Ig-like_fold"/>
</dbReference>
<dbReference type="GO" id="GO:0016747">
    <property type="term" value="F:acyltransferase activity, transferring groups other than amino-acyl groups"/>
    <property type="evidence" value="ECO:0007669"/>
    <property type="project" value="TreeGrafter"/>
</dbReference>
<organism evidence="3 4">
    <name type="scientific">Flavilitoribacter nigricans (strain ATCC 23147 / DSM 23189 / NBRC 102662 / NCIMB 1420 / SS-2)</name>
    <name type="common">Lewinella nigricans</name>
    <dbReference type="NCBI Taxonomy" id="1122177"/>
    <lineage>
        <taxon>Bacteria</taxon>
        <taxon>Pseudomonadati</taxon>
        <taxon>Bacteroidota</taxon>
        <taxon>Saprospiria</taxon>
        <taxon>Saprospirales</taxon>
        <taxon>Lewinellaceae</taxon>
        <taxon>Flavilitoribacter</taxon>
    </lineage>
</organism>
<dbReference type="EMBL" id="PDUD01000017">
    <property type="protein sequence ID" value="PHN06823.1"/>
    <property type="molecule type" value="Genomic_DNA"/>
</dbReference>
<dbReference type="PANTHER" id="PTHR48098">
    <property type="entry name" value="ENTEROCHELIN ESTERASE-RELATED"/>
    <property type="match status" value="1"/>
</dbReference>
<dbReference type="Gene3D" id="2.60.40.10">
    <property type="entry name" value="Immunoglobulins"/>
    <property type="match status" value="1"/>
</dbReference>
<feature type="signal peptide" evidence="1">
    <location>
        <begin position="1"/>
        <end position="22"/>
    </location>
</feature>
<dbReference type="OrthoDB" id="9803578at2"/>
<dbReference type="Proteomes" id="UP000223913">
    <property type="component" value="Unassembled WGS sequence"/>
</dbReference>
<dbReference type="GO" id="GO:0005975">
    <property type="term" value="P:carbohydrate metabolic process"/>
    <property type="evidence" value="ECO:0007669"/>
    <property type="project" value="InterPro"/>
</dbReference>
<dbReference type="InterPro" id="IPR050583">
    <property type="entry name" value="Mycobacterial_A85_antigen"/>
</dbReference>
<keyword evidence="1" id="KW-0732">Signal</keyword>
<dbReference type="InterPro" id="IPR004193">
    <property type="entry name" value="Glyco_hydro_13_N"/>
</dbReference>
<feature type="chain" id="PRO_5012994217" evidence="1">
    <location>
        <begin position="23"/>
        <end position="385"/>
    </location>
</feature>
<keyword evidence="4" id="KW-1185">Reference proteome</keyword>
<dbReference type="SUPFAM" id="SSF81296">
    <property type="entry name" value="E set domains"/>
    <property type="match status" value="1"/>
</dbReference>
<dbReference type="CDD" id="cd11294">
    <property type="entry name" value="E_set_Esterase_like_N"/>
    <property type="match status" value="1"/>
</dbReference>
<dbReference type="GO" id="GO:0004553">
    <property type="term" value="F:hydrolase activity, hydrolyzing O-glycosyl compounds"/>
    <property type="evidence" value="ECO:0007669"/>
    <property type="project" value="InterPro"/>
</dbReference>
<protein>
    <submittedName>
        <fullName evidence="3">Esterase</fullName>
    </submittedName>
</protein>
<feature type="domain" description="Glycoside hydrolase family 13 N-terminal" evidence="2">
    <location>
        <begin position="43"/>
        <end position="108"/>
    </location>
</feature>
<dbReference type="AlphaFoldDB" id="A0A2D0NGD0"/>
<sequence>MSKLQQTFNSLLGIFLVFQVAAQPPGPPPSPNDTLQSTRVLPDGSVVFGIYAPKATQVTVGGDFAGIAVDASRPFSRENAMTVNEDGVWTYTTQPLPADAYSYVFTVDGVRTLDPLNTLVKESENSLSNYFILPGTASEYCQNLNIPHGTVEKVWFHSTTTGKMTRFHVYTPPGYESMTEQLPVLVLQHGGGDNDASWATIGRANFIMDNLYAENKAKPMVIVMPMGHPTEGFFMGLGVEEDPYYRQLFDEILPLVRKKYRVKDDRYQTAFAGLSMGGLQALNIALFAPEKFGYVLPLSTGYFEAQRKLLEEEHTAALKNPEINKLRLFWIAMGGESDIAYRNGLEVNKIFDKYGIQYETNTYDAGHTFITWRHNLREFAPLLFR</sequence>
<name>A0A2D0NGD0_FLAN2</name>
<dbReference type="Gene3D" id="3.40.50.1820">
    <property type="entry name" value="alpha/beta hydrolase"/>
    <property type="match status" value="1"/>
</dbReference>
<dbReference type="PANTHER" id="PTHR48098:SF1">
    <property type="entry name" value="DIACYLGLYCEROL ACYLTRANSFERASE_MYCOLYLTRANSFERASE AG85A"/>
    <property type="match status" value="1"/>
</dbReference>
<evidence type="ECO:0000256" key="1">
    <source>
        <dbReference type="SAM" id="SignalP"/>
    </source>
</evidence>
<evidence type="ECO:0000313" key="4">
    <source>
        <dbReference type="Proteomes" id="UP000223913"/>
    </source>
</evidence>
<dbReference type="Pfam" id="PF00756">
    <property type="entry name" value="Esterase"/>
    <property type="match status" value="1"/>
</dbReference>
<dbReference type="RefSeq" id="WP_099150078.1">
    <property type="nucleotide sequence ID" value="NZ_PDUD01000017.1"/>
</dbReference>
<dbReference type="InterPro" id="IPR000801">
    <property type="entry name" value="Esterase-like"/>
</dbReference>
<dbReference type="Pfam" id="PF02922">
    <property type="entry name" value="CBM_48"/>
    <property type="match status" value="1"/>
</dbReference>
<comment type="caution">
    <text evidence="3">The sequence shown here is derived from an EMBL/GenBank/DDBJ whole genome shotgun (WGS) entry which is preliminary data.</text>
</comment>
<gene>
    <name evidence="3" type="ORF">CRP01_11095</name>
</gene>
<accession>A0A2D0NGD0</accession>
<dbReference type="InterPro" id="IPR029058">
    <property type="entry name" value="AB_hydrolase_fold"/>
</dbReference>